<reference evidence="1 2" key="1">
    <citation type="submission" date="2014-02" db="EMBL/GenBank/DDBJ databases">
        <title>Draft genome sequence of Lysinibacillus odysseyi NBRC 100172.</title>
        <authorList>
            <person name="Zhang F."/>
            <person name="Wang G."/>
            <person name="Zhang L."/>
        </authorList>
    </citation>
    <scope>NUCLEOTIDE SEQUENCE [LARGE SCALE GENOMIC DNA]</scope>
    <source>
        <strain evidence="1 2">NBRC 100172</strain>
    </source>
</reference>
<protein>
    <submittedName>
        <fullName evidence="1">Uncharacterized protein</fullName>
    </submittedName>
</protein>
<dbReference type="Proteomes" id="UP000030437">
    <property type="component" value="Unassembled WGS sequence"/>
</dbReference>
<organism evidence="1 2">
    <name type="scientific">Lysinibacillus odysseyi 34hs-1 = NBRC 100172</name>
    <dbReference type="NCBI Taxonomy" id="1220589"/>
    <lineage>
        <taxon>Bacteria</taxon>
        <taxon>Bacillati</taxon>
        <taxon>Bacillota</taxon>
        <taxon>Bacilli</taxon>
        <taxon>Bacillales</taxon>
        <taxon>Bacillaceae</taxon>
        <taxon>Lysinibacillus</taxon>
    </lineage>
</organism>
<proteinExistence type="predicted"/>
<sequence length="243" mass="28579">MKINFNNKQIISNSDVRWYLSSQIIWIGKEKDYREIEELKNKSYGSFDWLWSDSNTILFNKEDLNFTGAVIKLNEPIIVKSGKLDESLWEKREGNIKISEERNFNCNLSDFSEYYSEEDILLSHSEKWDRAGVSIEIKITSDLSVILQNNEMRGILIYQASNHLLPDAFYQVDVSENIESNLCEILGRFFELIEKMENEEDLTQHEELELKKAFLEIYEEVLPYNEVSYVALKDTVLNVVDYL</sequence>
<dbReference type="eggNOG" id="ENOG5033VAV">
    <property type="taxonomic scope" value="Bacteria"/>
</dbReference>
<dbReference type="OrthoDB" id="2583341at2"/>
<evidence type="ECO:0000313" key="2">
    <source>
        <dbReference type="Proteomes" id="UP000030437"/>
    </source>
</evidence>
<dbReference type="AlphaFoldDB" id="A0A0A3IW35"/>
<comment type="caution">
    <text evidence="1">The sequence shown here is derived from an EMBL/GenBank/DDBJ whole genome shotgun (WGS) entry which is preliminary data.</text>
</comment>
<keyword evidence="2" id="KW-1185">Reference proteome</keyword>
<dbReference type="EMBL" id="JPVP01000035">
    <property type="protein sequence ID" value="KGR88896.1"/>
    <property type="molecule type" value="Genomic_DNA"/>
</dbReference>
<accession>A0A0A3IW35</accession>
<evidence type="ECO:0000313" key="1">
    <source>
        <dbReference type="EMBL" id="KGR88896.1"/>
    </source>
</evidence>
<gene>
    <name evidence="1" type="ORF">CD32_00950</name>
</gene>
<name>A0A0A3IW35_9BACI</name>
<dbReference type="RefSeq" id="WP_036150283.1">
    <property type="nucleotide sequence ID" value="NZ_BCVX01000006.1"/>
</dbReference>